<evidence type="ECO:0000313" key="2">
    <source>
        <dbReference type="EMBL" id="MFD1517879.1"/>
    </source>
</evidence>
<dbReference type="RefSeq" id="WP_344719836.1">
    <property type="nucleotide sequence ID" value="NZ_BAAAUS010000006.1"/>
</dbReference>
<keyword evidence="3" id="KW-1185">Reference proteome</keyword>
<proteinExistence type="predicted"/>
<dbReference type="EMBL" id="JBHUCO010000012">
    <property type="protein sequence ID" value="MFD1517879.1"/>
    <property type="molecule type" value="Genomic_DNA"/>
</dbReference>
<protein>
    <submittedName>
        <fullName evidence="2">Uncharacterized protein</fullName>
    </submittedName>
</protein>
<sequence>MAVVLVLAAAVGLLVLTAFVGPGLAAPWFRVVYVVILWVGPFLLVLLAVLIGRRHATSRLRQALVDIAGPALIGSMSPRAALGSLLPRVYGKGSPHEDVLVGVLGGSGRDPAGSDTAVSRGTTAYFRLRAIDEFTSDNDVTWTHDFSGVRNNHTLVVFATSDPVIAGLIPRERVYPLFELWLMDEDHLEDFVPILRENARIGITYTDADGFVRPVSPTPLRGEEVALREYGQFVRLPENLDRKNVRIVQFDLYDLVDPDHVVESIETLSFRVSVRNSSALGYVTWSPPHPCFVHKITFDVAELPFEGQRLAYLVLTSTLQKAGLPTNTVWEEVADRIEVKVESWMLPGHAVTLLWRPLDPPVAS</sequence>
<keyword evidence="1" id="KW-0472">Membrane</keyword>
<keyword evidence="1" id="KW-1133">Transmembrane helix</keyword>
<evidence type="ECO:0000256" key="1">
    <source>
        <dbReference type="SAM" id="Phobius"/>
    </source>
</evidence>
<dbReference type="Proteomes" id="UP001597114">
    <property type="component" value="Unassembled WGS sequence"/>
</dbReference>
<reference evidence="3" key="1">
    <citation type="journal article" date="2019" name="Int. J. Syst. Evol. Microbiol.">
        <title>The Global Catalogue of Microorganisms (GCM) 10K type strain sequencing project: providing services to taxonomists for standard genome sequencing and annotation.</title>
        <authorList>
            <consortium name="The Broad Institute Genomics Platform"/>
            <consortium name="The Broad Institute Genome Sequencing Center for Infectious Disease"/>
            <person name="Wu L."/>
            <person name="Ma J."/>
        </authorList>
    </citation>
    <scope>NUCLEOTIDE SEQUENCE [LARGE SCALE GENOMIC DNA]</scope>
    <source>
        <strain evidence="3">CCM 7043</strain>
    </source>
</reference>
<organism evidence="2 3">
    <name type="scientific">Pseudonocardia yunnanensis</name>
    <dbReference type="NCBI Taxonomy" id="58107"/>
    <lineage>
        <taxon>Bacteria</taxon>
        <taxon>Bacillati</taxon>
        <taxon>Actinomycetota</taxon>
        <taxon>Actinomycetes</taxon>
        <taxon>Pseudonocardiales</taxon>
        <taxon>Pseudonocardiaceae</taxon>
        <taxon>Pseudonocardia</taxon>
    </lineage>
</organism>
<accession>A0ABW4EQN8</accession>
<feature type="transmembrane region" description="Helical" evidence="1">
    <location>
        <begin position="35"/>
        <end position="52"/>
    </location>
</feature>
<comment type="caution">
    <text evidence="2">The sequence shown here is derived from an EMBL/GenBank/DDBJ whole genome shotgun (WGS) entry which is preliminary data.</text>
</comment>
<gene>
    <name evidence="2" type="ORF">ACFSJD_10295</name>
</gene>
<name>A0ABW4EQN8_9PSEU</name>
<keyword evidence="1" id="KW-0812">Transmembrane</keyword>
<evidence type="ECO:0000313" key="3">
    <source>
        <dbReference type="Proteomes" id="UP001597114"/>
    </source>
</evidence>